<dbReference type="Proteomes" id="UP000559256">
    <property type="component" value="Unassembled WGS sequence"/>
</dbReference>
<proteinExistence type="predicted"/>
<feature type="compositionally biased region" description="Basic and acidic residues" evidence="1">
    <location>
        <begin position="242"/>
        <end position="251"/>
    </location>
</feature>
<evidence type="ECO:0000313" key="2">
    <source>
        <dbReference type="EMBL" id="KAF5344362.1"/>
    </source>
</evidence>
<feature type="region of interest" description="Disordered" evidence="1">
    <location>
        <begin position="414"/>
        <end position="450"/>
    </location>
</feature>
<feature type="compositionally biased region" description="Polar residues" evidence="1">
    <location>
        <begin position="720"/>
        <end position="729"/>
    </location>
</feature>
<protein>
    <submittedName>
        <fullName evidence="2">Uncharacterized protein</fullName>
    </submittedName>
</protein>
<sequence>MVSVKDAFFRRGLSWLSEVLMSPRGLRRKASSEVSTPVTPNTPNFSDHYSFLTTPTTPDDDDQRWSEIVPPKGALTFAPVWDPDHDTVRFSGAQLLNAPSEADLFSPSDAVSQVLTVGNSTLPLSEPTSTLQYFHENYQDYLFSGPQTERKNVARTQTSSTLDGLDVYLRGSLMVAAHKNNRYYSCLDYLDQDFDFDPRTSFARHYTEEERARKEVAMDDCVSDEGFYEVSNLRRGVRHERPRPSNKETRTAHPSPSTAIAEFMSITDDDASSQWSAVDAPESPTYAQLVVDNQQRNSMRLRRLQKKRPSCIPAHPAEVLQREIFSHQVSVPVPAAPSTPSKDGSNHSPSSTSPSHCQTLNNFVTRLSRKKSSPAVERWMVPLSPPNPLTSPFIAFYFFVVNLLDLLHDEKSSSRTRPHFFKPSSRSLAPPSSIPSSIPTIDSLPLTPSTARQHLKTPDYLAFIDPERSRRDDPQGPLRNFPPAKFLSALTEANTDRESVYSQDSACVVFTPKVYSADAPPKSALTFAAVWDPENGMSTFTGTRLLDTSKWDSDGSETRDGTEYYSFMSDLEVHGHPDCEPHLPSRFSTTTTSTSNYIDVDFTSDLNVNVSSNSPRLQPGDLHPAWVPQIFTLGYTKTSPSKKSKRPEISEPFQLTGSLFSKRPTISRVNTNSTSTASPPPSPIRRSSPSSSSHGHGTYTQTQTHTRGVIPFAPFTRSHTYSPYSSTAKTEPESLRRGFSFGNGSGNPPPFYDPNPTESESYSRPTTPSRTKFTSVLTRMKSQKKPQATEDGWVMVDVTSVIRQRFVKEGR</sequence>
<evidence type="ECO:0000256" key="1">
    <source>
        <dbReference type="SAM" id="MobiDB-lite"/>
    </source>
</evidence>
<dbReference type="EMBL" id="JAACJM010000126">
    <property type="protein sequence ID" value="KAF5344362.1"/>
    <property type="molecule type" value="Genomic_DNA"/>
</dbReference>
<feature type="compositionally biased region" description="Low complexity" evidence="1">
    <location>
        <begin position="332"/>
        <end position="356"/>
    </location>
</feature>
<feature type="region of interest" description="Disordered" evidence="1">
    <location>
        <begin position="332"/>
        <end position="357"/>
    </location>
</feature>
<feature type="region of interest" description="Disordered" evidence="1">
    <location>
        <begin position="637"/>
        <end position="708"/>
    </location>
</feature>
<evidence type="ECO:0000313" key="3">
    <source>
        <dbReference type="Proteomes" id="UP000559256"/>
    </source>
</evidence>
<feature type="compositionally biased region" description="Low complexity" evidence="1">
    <location>
        <begin position="684"/>
        <end position="706"/>
    </location>
</feature>
<reference evidence="2 3" key="1">
    <citation type="journal article" date="2020" name="ISME J.">
        <title>Uncovering the hidden diversity of litter-decomposition mechanisms in mushroom-forming fungi.</title>
        <authorList>
            <person name="Floudas D."/>
            <person name="Bentzer J."/>
            <person name="Ahren D."/>
            <person name="Johansson T."/>
            <person name="Persson P."/>
            <person name="Tunlid A."/>
        </authorList>
    </citation>
    <scope>NUCLEOTIDE SEQUENCE [LARGE SCALE GENOMIC DNA]</scope>
    <source>
        <strain evidence="2 3">CBS 291.85</strain>
    </source>
</reference>
<feature type="region of interest" description="Disordered" evidence="1">
    <location>
        <begin position="720"/>
        <end position="770"/>
    </location>
</feature>
<organism evidence="2 3">
    <name type="scientific">Tetrapyrgos nigripes</name>
    <dbReference type="NCBI Taxonomy" id="182062"/>
    <lineage>
        <taxon>Eukaryota</taxon>
        <taxon>Fungi</taxon>
        <taxon>Dikarya</taxon>
        <taxon>Basidiomycota</taxon>
        <taxon>Agaricomycotina</taxon>
        <taxon>Agaricomycetes</taxon>
        <taxon>Agaricomycetidae</taxon>
        <taxon>Agaricales</taxon>
        <taxon>Marasmiineae</taxon>
        <taxon>Marasmiaceae</taxon>
        <taxon>Tetrapyrgos</taxon>
    </lineage>
</organism>
<dbReference type="OrthoDB" id="3226552at2759"/>
<accession>A0A8H5CPK1</accession>
<name>A0A8H5CPK1_9AGAR</name>
<dbReference type="AlphaFoldDB" id="A0A8H5CPK1"/>
<keyword evidence="3" id="KW-1185">Reference proteome</keyword>
<feature type="region of interest" description="Disordered" evidence="1">
    <location>
        <begin position="236"/>
        <end position="257"/>
    </location>
</feature>
<feature type="compositionally biased region" description="Low complexity" evidence="1">
    <location>
        <begin position="423"/>
        <end position="446"/>
    </location>
</feature>
<comment type="caution">
    <text evidence="2">The sequence shown here is derived from an EMBL/GenBank/DDBJ whole genome shotgun (WGS) entry which is preliminary data.</text>
</comment>
<gene>
    <name evidence="2" type="ORF">D9758_013253</name>
</gene>
<feature type="compositionally biased region" description="Polar residues" evidence="1">
    <location>
        <begin position="756"/>
        <end position="770"/>
    </location>
</feature>